<evidence type="ECO:0000313" key="1">
    <source>
        <dbReference type="EMBL" id="SCB61610.1"/>
    </source>
</evidence>
<sequence length="61" mass="7050">MMWFASFFSAELRKHLQERNIGLLEEIFLIAALQRVYTNVLKRITKTPKLHFLASDSLAAA</sequence>
<dbReference type="AlphaFoldDB" id="A0A1C3YAX1"/>
<evidence type="ECO:0000313" key="2">
    <source>
        <dbReference type="Proteomes" id="UP000198723"/>
    </source>
</evidence>
<dbReference type="EMBL" id="FMAJ01000020">
    <property type="protein sequence ID" value="SCB61610.1"/>
    <property type="molecule type" value="Genomic_DNA"/>
</dbReference>
<organism evidence="1 2">
    <name type="scientific">Rhizobium aethiopicum</name>
    <dbReference type="NCBI Taxonomy" id="1138170"/>
    <lineage>
        <taxon>Bacteria</taxon>
        <taxon>Pseudomonadati</taxon>
        <taxon>Pseudomonadota</taxon>
        <taxon>Alphaproteobacteria</taxon>
        <taxon>Hyphomicrobiales</taxon>
        <taxon>Rhizobiaceae</taxon>
        <taxon>Rhizobium/Agrobacterium group</taxon>
        <taxon>Rhizobium</taxon>
    </lineage>
</organism>
<gene>
    <name evidence="1" type="ORF">GA0061105_12054</name>
</gene>
<protein>
    <submittedName>
        <fullName evidence="1">Uncharacterized protein</fullName>
    </submittedName>
</protein>
<name>A0A1C3YAX1_9HYPH</name>
<accession>A0A1C3YAX1</accession>
<proteinExistence type="predicted"/>
<reference evidence="1 2" key="1">
    <citation type="submission" date="2016-08" db="EMBL/GenBank/DDBJ databases">
        <authorList>
            <person name="Seilhamer J.J."/>
        </authorList>
    </citation>
    <scope>NUCLEOTIDE SEQUENCE [LARGE SCALE GENOMIC DNA]</scope>
    <source>
        <strain evidence="1 2">HBR26</strain>
    </source>
</reference>
<dbReference type="Proteomes" id="UP000198723">
    <property type="component" value="Unassembled WGS sequence"/>
</dbReference>